<dbReference type="Pfam" id="PF00933">
    <property type="entry name" value="Glyco_hydro_3"/>
    <property type="match status" value="1"/>
</dbReference>
<dbReference type="STRING" id="1450537.A0A395HK77"/>
<dbReference type="OrthoDB" id="47059at2759"/>
<gene>
    <name evidence="14" type="ORF">BO97DRAFT_428846</name>
</gene>
<protein>
    <recommendedName>
        <fullName evidence="4">beta-glucosidase</fullName>
        <ecNumber evidence="4">3.2.1.21</ecNumber>
    </recommendedName>
</protein>
<dbReference type="Gene3D" id="2.60.40.10">
    <property type="entry name" value="Immunoglobulins"/>
    <property type="match status" value="1"/>
</dbReference>
<keyword evidence="7" id="KW-0325">Glycoprotein</keyword>
<feature type="domain" description="Fibronectin type III-like" evidence="13">
    <location>
        <begin position="553"/>
        <end position="592"/>
    </location>
</feature>
<feature type="domain" description="Glycoside hydrolase family 3 N-terminal" evidence="11">
    <location>
        <begin position="85"/>
        <end position="223"/>
    </location>
</feature>
<dbReference type="EMBL" id="KZ824322">
    <property type="protein sequence ID" value="RAL07919.1"/>
    <property type="molecule type" value="Genomic_DNA"/>
</dbReference>
<evidence type="ECO:0000256" key="4">
    <source>
        <dbReference type="ARBA" id="ARBA00012744"/>
    </source>
</evidence>
<dbReference type="Gene3D" id="2.60.120.260">
    <property type="entry name" value="Galactose-binding domain-like"/>
    <property type="match status" value="2"/>
</dbReference>
<dbReference type="InterPro" id="IPR036962">
    <property type="entry name" value="Glyco_hydro_3_N_sf"/>
</dbReference>
<evidence type="ECO:0000259" key="11">
    <source>
        <dbReference type="Pfam" id="PF00933"/>
    </source>
</evidence>
<dbReference type="RefSeq" id="XP_025547073.1">
    <property type="nucleotide sequence ID" value="XM_025697325.1"/>
</dbReference>
<dbReference type="InterPro" id="IPR017853">
    <property type="entry name" value="GH"/>
</dbReference>
<keyword evidence="6" id="KW-0136">Cellulose degradation</keyword>
<dbReference type="Gene3D" id="3.20.20.300">
    <property type="entry name" value="Glycoside hydrolase, family 3, N-terminal domain"/>
    <property type="match status" value="2"/>
</dbReference>
<dbReference type="SUPFAM" id="SSF52279">
    <property type="entry name" value="Beta-D-glucan exohydrolase, C-terminal domain"/>
    <property type="match status" value="1"/>
</dbReference>
<keyword evidence="5 14" id="KW-0378">Hydrolase</keyword>
<proteinExistence type="inferred from homology"/>
<keyword evidence="15" id="KW-1185">Reference proteome</keyword>
<evidence type="ECO:0000313" key="15">
    <source>
        <dbReference type="Proteomes" id="UP000248961"/>
    </source>
</evidence>
<name>A0A395HK77_ASPHC</name>
<comment type="catalytic activity">
    <reaction evidence="1">
        <text>Hydrolysis of terminal, non-reducing beta-D-glucosyl residues with release of beta-D-glucose.</text>
        <dbReference type="EC" id="3.2.1.21"/>
    </reaction>
</comment>
<evidence type="ECO:0000256" key="10">
    <source>
        <dbReference type="ARBA" id="ARBA00023326"/>
    </source>
</evidence>
<dbReference type="PANTHER" id="PTHR42715:SF27">
    <property type="entry name" value="BETA-GLUCOSIDASE-RELATED"/>
    <property type="match status" value="1"/>
</dbReference>
<organism evidence="14 15">
    <name type="scientific">Aspergillus homomorphus (strain CBS 101889)</name>
    <dbReference type="NCBI Taxonomy" id="1450537"/>
    <lineage>
        <taxon>Eukaryota</taxon>
        <taxon>Fungi</taxon>
        <taxon>Dikarya</taxon>
        <taxon>Ascomycota</taxon>
        <taxon>Pezizomycotina</taxon>
        <taxon>Eurotiomycetes</taxon>
        <taxon>Eurotiomycetidae</taxon>
        <taxon>Eurotiales</taxon>
        <taxon>Aspergillaceae</taxon>
        <taxon>Aspergillus</taxon>
        <taxon>Aspergillus subgen. Circumdati</taxon>
    </lineage>
</organism>
<dbReference type="InterPro" id="IPR050288">
    <property type="entry name" value="Cellulose_deg_GH3"/>
</dbReference>
<dbReference type="Gene3D" id="3.40.50.1700">
    <property type="entry name" value="Glycoside hydrolase family 3 C-terminal domain"/>
    <property type="match status" value="1"/>
</dbReference>
<evidence type="ECO:0000256" key="1">
    <source>
        <dbReference type="ARBA" id="ARBA00000448"/>
    </source>
</evidence>
<dbReference type="SUPFAM" id="SSF51445">
    <property type="entry name" value="(Trans)glycosidases"/>
    <property type="match status" value="1"/>
</dbReference>
<accession>A0A395HK77</accession>
<dbReference type="VEuPathDB" id="FungiDB:BO97DRAFT_428846"/>
<dbReference type="InterPro" id="IPR026891">
    <property type="entry name" value="Fn3-like"/>
</dbReference>
<dbReference type="InterPro" id="IPR001764">
    <property type="entry name" value="Glyco_hydro_3_N"/>
</dbReference>
<evidence type="ECO:0000256" key="2">
    <source>
        <dbReference type="ARBA" id="ARBA00004987"/>
    </source>
</evidence>
<feature type="domain" description="Glycoside hydrolase family 3 C-terminal" evidence="12">
    <location>
        <begin position="455"/>
        <end position="519"/>
    </location>
</feature>
<dbReference type="PRINTS" id="PR00133">
    <property type="entry name" value="GLHYDRLASE3"/>
</dbReference>
<keyword evidence="9" id="KW-0326">Glycosidase</keyword>
<evidence type="ECO:0000313" key="14">
    <source>
        <dbReference type="EMBL" id="RAL07919.1"/>
    </source>
</evidence>
<keyword evidence="8" id="KW-0119">Carbohydrate metabolism</keyword>
<reference evidence="14 15" key="1">
    <citation type="submission" date="2018-02" db="EMBL/GenBank/DDBJ databases">
        <title>The genomes of Aspergillus section Nigri reveals drivers in fungal speciation.</title>
        <authorList>
            <consortium name="DOE Joint Genome Institute"/>
            <person name="Vesth T.C."/>
            <person name="Nybo J."/>
            <person name="Theobald S."/>
            <person name="Brandl J."/>
            <person name="Frisvad J.C."/>
            <person name="Nielsen K.F."/>
            <person name="Lyhne E.K."/>
            <person name="Kogle M.E."/>
            <person name="Kuo A."/>
            <person name="Riley R."/>
            <person name="Clum A."/>
            <person name="Nolan M."/>
            <person name="Lipzen A."/>
            <person name="Salamov A."/>
            <person name="Henrissat B."/>
            <person name="Wiebenga A."/>
            <person name="De vries R.P."/>
            <person name="Grigoriev I.V."/>
            <person name="Mortensen U.H."/>
            <person name="Andersen M.R."/>
            <person name="Baker S.E."/>
        </authorList>
    </citation>
    <scope>NUCLEOTIDE SEQUENCE [LARGE SCALE GENOMIC DNA]</scope>
    <source>
        <strain evidence="14 15">CBS 101889</strain>
    </source>
</reference>
<dbReference type="InterPro" id="IPR013783">
    <property type="entry name" value="Ig-like_fold"/>
</dbReference>
<sequence length="612" mass="67364">MPFVEIPSREADSAFAQIANAALEVLLKQLTLDEEVALLTGDDFWHTVAIPRLGIPSIRLSDDPNGVRGHASSAVSRRPVEVWGGWFVADNAKAKGAHVILGPTIIIQRGPLGGRGFESYSEDPLLAGFMAGHYCKGLQQKNISATLKHFVCNDQEHERTAVNSIVTDRTMREVRLLLFMLAIGVEKPDAIMTAYNKGNGIHTSESPEPLQDILRSEWGWNGQFGTYSTSEAVQAGLDLEMPGPFRWRGSARAHAVTANKVSTATLNARGSCSEARKRLRTGDGQTGFTLKIFNDPSTILTREPLDVRHETDAQVLFLDYNHPGLQPVWYAEAEGDFVPEESGRYDFGRSLRPWHRKAADPTRSKYSGGAKTVKFKIPGVVDFGHGGFRFGACKQLSPEGRIEQAVKLAASVDLLVGVAGLSAEWESEGEDRTSMRLLPHTDDLIARVLKANPDTAVLHAWYGGYETGNGLADVIFGDVNPSSKLPLTFPRRLKDNLTYFNFSSEVGRVLCGEDVHVGYIFYDAAEIEPCFLPDMACLIPPSSCRTWAWRGSQEEVVTIPLDLVRATSSWDERSNAWCSHCGTYRILVGTSSRGKFPEGTIEMEETTFWSGI</sequence>
<evidence type="ECO:0000256" key="7">
    <source>
        <dbReference type="ARBA" id="ARBA00023180"/>
    </source>
</evidence>
<dbReference type="GO" id="GO:0030245">
    <property type="term" value="P:cellulose catabolic process"/>
    <property type="evidence" value="ECO:0007669"/>
    <property type="project" value="UniProtKB-KW"/>
</dbReference>
<evidence type="ECO:0000256" key="5">
    <source>
        <dbReference type="ARBA" id="ARBA00022801"/>
    </source>
</evidence>
<evidence type="ECO:0000256" key="8">
    <source>
        <dbReference type="ARBA" id="ARBA00023277"/>
    </source>
</evidence>
<dbReference type="Pfam" id="PF01915">
    <property type="entry name" value="Glyco_hydro_3_C"/>
    <property type="match status" value="1"/>
</dbReference>
<dbReference type="InterPro" id="IPR002772">
    <property type="entry name" value="Glyco_hydro_3_C"/>
</dbReference>
<keyword evidence="10" id="KW-0624">Polysaccharide degradation</keyword>
<dbReference type="AlphaFoldDB" id="A0A395HK77"/>
<evidence type="ECO:0000256" key="9">
    <source>
        <dbReference type="ARBA" id="ARBA00023295"/>
    </source>
</evidence>
<dbReference type="Proteomes" id="UP000248961">
    <property type="component" value="Unassembled WGS sequence"/>
</dbReference>
<dbReference type="GeneID" id="37201614"/>
<dbReference type="EC" id="3.2.1.21" evidence="4"/>
<comment type="similarity">
    <text evidence="3">Belongs to the glycosyl hydrolase 3 family.</text>
</comment>
<comment type="pathway">
    <text evidence="2">Glycan metabolism; cellulose degradation.</text>
</comment>
<dbReference type="GO" id="GO:0008422">
    <property type="term" value="F:beta-glucosidase activity"/>
    <property type="evidence" value="ECO:0007669"/>
    <property type="project" value="UniProtKB-EC"/>
</dbReference>
<evidence type="ECO:0000259" key="13">
    <source>
        <dbReference type="Pfam" id="PF14310"/>
    </source>
</evidence>
<dbReference type="Pfam" id="PF14310">
    <property type="entry name" value="Fn3-like"/>
    <property type="match status" value="1"/>
</dbReference>
<dbReference type="InterPro" id="IPR036881">
    <property type="entry name" value="Glyco_hydro_3_C_sf"/>
</dbReference>
<evidence type="ECO:0000259" key="12">
    <source>
        <dbReference type="Pfam" id="PF01915"/>
    </source>
</evidence>
<dbReference type="PANTHER" id="PTHR42715">
    <property type="entry name" value="BETA-GLUCOSIDASE"/>
    <property type="match status" value="1"/>
</dbReference>
<evidence type="ECO:0000256" key="6">
    <source>
        <dbReference type="ARBA" id="ARBA00023001"/>
    </source>
</evidence>
<evidence type="ECO:0000256" key="3">
    <source>
        <dbReference type="ARBA" id="ARBA00005336"/>
    </source>
</evidence>